<evidence type="ECO:0000313" key="1">
    <source>
        <dbReference type="EMBL" id="VAI42274.1"/>
    </source>
</evidence>
<proteinExistence type="predicted"/>
<dbReference type="PANTHER" id="PTHR46158">
    <property type="entry name" value="OS02G0165000 PROTEIN"/>
    <property type="match status" value="1"/>
</dbReference>
<dbReference type="AlphaFoldDB" id="A0A9R0XTH5"/>
<dbReference type="Proteomes" id="UP000324705">
    <property type="component" value="Chromosome 6A"/>
</dbReference>
<gene>
    <name evidence="1" type="ORF">TRITD_6Av1G011470</name>
</gene>
<evidence type="ECO:0000313" key="2">
    <source>
        <dbReference type="Proteomes" id="UP000324705"/>
    </source>
</evidence>
<dbReference type="Gramene" id="TRITD6Av1G011470.1">
    <property type="protein sequence ID" value="TRITD6Av1G011470.1"/>
    <property type="gene ID" value="TRITD6Av1G011470"/>
</dbReference>
<protein>
    <submittedName>
        <fullName evidence="1">Uncharacterized protein</fullName>
    </submittedName>
</protein>
<name>A0A9R0XTH5_TRITD</name>
<keyword evidence="2" id="KW-1185">Reference proteome</keyword>
<dbReference type="PANTHER" id="PTHR46158:SF1">
    <property type="entry name" value="RING_U-BOX SUPERFAMILY PROTEIN"/>
    <property type="match status" value="1"/>
</dbReference>
<accession>A0A9R0XTH5</accession>
<sequence>MVDLFKGSDAMKLEGSCKGELALAQTGCTLKWFGIKGTRICEVPPNLPITLLLQLLIRTPPCQGFFHGCRGSTRGHSHLAPQWLDATPLDASTALPLSSFTTTSELGISD</sequence>
<reference evidence="1 2" key="1">
    <citation type="submission" date="2017-09" db="EMBL/GenBank/DDBJ databases">
        <authorList>
            <consortium name="International Durum Wheat Genome Sequencing Consortium (IDWGSC)"/>
            <person name="Milanesi L."/>
        </authorList>
    </citation>
    <scope>NUCLEOTIDE SEQUENCE [LARGE SCALE GENOMIC DNA]</scope>
    <source>
        <strain evidence="2">cv. Svevo</strain>
    </source>
</reference>
<organism evidence="1 2">
    <name type="scientific">Triticum turgidum subsp. durum</name>
    <name type="common">Durum wheat</name>
    <name type="synonym">Triticum durum</name>
    <dbReference type="NCBI Taxonomy" id="4567"/>
    <lineage>
        <taxon>Eukaryota</taxon>
        <taxon>Viridiplantae</taxon>
        <taxon>Streptophyta</taxon>
        <taxon>Embryophyta</taxon>
        <taxon>Tracheophyta</taxon>
        <taxon>Spermatophyta</taxon>
        <taxon>Magnoliopsida</taxon>
        <taxon>Liliopsida</taxon>
        <taxon>Poales</taxon>
        <taxon>Poaceae</taxon>
        <taxon>BOP clade</taxon>
        <taxon>Pooideae</taxon>
        <taxon>Triticodae</taxon>
        <taxon>Triticeae</taxon>
        <taxon>Triticinae</taxon>
        <taxon>Triticum</taxon>
    </lineage>
</organism>
<dbReference type="EMBL" id="LT934121">
    <property type="protein sequence ID" value="VAI42274.1"/>
    <property type="molecule type" value="Genomic_DNA"/>
</dbReference>